<dbReference type="OrthoDB" id="5232919at2759"/>
<sequence>MKLKQNCSANASPEVKQILNCFILSRKSQAAASNGTTTTSPYRNRIRTEPAEDPAEAERHRAQGPHRRTGGSPAPRTTPPGGAAQAAKELGSHNRSFISPNRLVRSASDSVVPSRTNFSGIRPVIAADLPPMELSEKLTDTLKSQLSQHQDFLKLSRRIRVNYILQYGSNCGETFLKHGRALIKLQQAVGDLTYLVDQLKLAYEPVSYGKVAVQAQHADKLAQLFENQLTARNDQLEQRLARDTSLPSRPNDSRTRKAEMEEVIKNLRAWRIN</sequence>
<dbReference type="PhylomeDB" id="B4R4A6"/>
<feature type="region of interest" description="Disordered" evidence="1">
    <location>
        <begin position="27"/>
        <end position="89"/>
    </location>
</feature>
<dbReference type="STRING" id="7240.B4R4A6"/>
<dbReference type="EMBL" id="CM000366">
    <property type="protein sequence ID" value="EDX17808.1"/>
    <property type="molecule type" value="Genomic_DNA"/>
</dbReference>
<feature type="compositionally biased region" description="Low complexity" evidence="1">
    <location>
        <begin position="70"/>
        <end position="84"/>
    </location>
</feature>
<gene>
    <name evidence="2" type="primary">Dsim\anon-272</name>
    <name evidence="2" type="ORF">Dsim_GD15892</name>
</gene>
<evidence type="ECO:0000313" key="2">
    <source>
        <dbReference type="EMBL" id="EDX17808.1"/>
    </source>
</evidence>
<evidence type="ECO:0000313" key="3">
    <source>
        <dbReference type="Proteomes" id="UP000000304"/>
    </source>
</evidence>
<reference evidence="2 3" key="1">
    <citation type="journal article" date="2007" name="Nature">
        <title>Evolution of genes and genomes on the Drosophila phylogeny.</title>
        <authorList>
            <consortium name="Drosophila 12 Genomes Consortium"/>
            <person name="Clark A.G."/>
            <person name="Eisen M.B."/>
            <person name="Smith D.R."/>
            <person name="Bergman C.M."/>
            <person name="Oliver B."/>
            <person name="Markow T.A."/>
            <person name="Kaufman T.C."/>
            <person name="Kellis M."/>
            <person name="Gelbart W."/>
            <person name="Iyer V.N."/>
            <person name="Pollard D.A."/>
            <person name="Sackton T.B."/>
            <person name="Larracuente A.M."/>
            <person name="Singh N.D."/>
            <person name="Abad J.P."/>
            <person name="Abt D.N."/>
            <person name="Adryan B."/>
            <person name="Aguade M."/>
            <person name="Akashi H."/>
            <person name="Anderson W.W."/>
            <person name="Aquadro C.F."/>
            <person name="Ardell D.H."/>
            <person name="Arguello R."/>
            <person name="Artieri C.G."/>
            <person name="Barbash D.A."/>
            <person name="Barker D."/>
            <person name="Barsanti P."/>
            <person name="Batterham P."/>
            <person name="Batzoglou S."/>
            <person name="Begun D."/>
            <person name="Bhutkar A."/>
            <person name="Blanco E."/>
            <person name="Bosak S.A."/>
            <person name="Bradley R.K."/>
            <person name="Brand A.D."/>
            <person name="Brent M.R."/>
            <person name="Brooks A.N."/>
            <person name="Brown R.H."/>
            <person name="Butlin R.K."/>
            <person name="Caggese C."/>
            <person name="Calvi B.R."/>
            <person name="Bernardo de Carvalho A."/>
            <person name="Caspi A."/>
            <person name="Castrezana S."/>
            <person name="Celniker S.E."/>
            <person name="Chang J.L."/>
            <person name="Chapple C."/>
            <person name="Chatterji S."/>
            <person name="Chinwalla A."/>
            <person name="Civetta A."/>
            <person name="Clifton S.W."/>
            <person name="Comeron J.M."/>
            <person name="Costello J.C."/>
            <person name="Coyne J.A."/>
            <person name="Daub J."/>
            <person name="David R.G."/>
            <person name="Delcher A.L."/>
            <person name="Delehaunty K."/>
            <person name="Do C.B."/>
            <person name="Ebling H."/>
            <person name="Edwards K."/>
            <person name="Eickbush T."/>
            <person name="Evans J.D."/>
            <person name="Filipski A."/>
            <person name="Findeiss S."/>
            <person name="Freyhult E."/>
            <person name="Fulton L."/>
            <person name="Fulton R."/>
            <person name="Garcia A.C."/>
            <person name="Gardiner A."/>
            <person name="Garfield D.A."/>
            <person name="Garvin B.E."/>
            <person name="Gibson G."/>
            <person name="Gilbert D."/>
            <person name="Gnerre S."/>
            <person name="Godfrey J."/>
            <person name="Good R."/>
            <person name="Gotea V."/>
            <person name="Gravely B."/>
            <person name="Greenberg A.J."/>
            <person name="Griffiths-Jones S."/>
            <person name="Gross S."/>
            <person name="Guigo R."/>
            <person name="Gustafson E.A."/>
            <person name="Haerty W."/>
            <person name="Hahn M.W."/>
            <person name="Halligan D.L."/>
            <person name="Halpern A.L."/>
            <person name="Halter G.M."/>
            <person name="Han M.V."/>
            <person name="Heger A."/>
            <person name="Hillier L."/>
            <person name="Hinrichs A.S."/>
            <person name="Holmes I."/>
            <person name="Hoskins R.A."/>
            <person name="Hubisz M.J."/>
            <person name="Hultmark D."/>
            <person name="Huntley M.A."/>
            <person name="Jaffe D.B."/>
            <person name="Jagadeeshan S."/>
            <person name="Jeck W.R."/>
            <person name="Johnson J."/>
            <person name="Jones C.D."/>
            <person name="Jordan W.C."/>
            <person name="Karpen G.H."/>
            <person name="Kataoka E."/>
            <person name="Keightley P.D."/>
            <person name="Kheradpour P."/>
            <person name="Kirkness E.F."/>
            <person name="Koerich L.B."/>
            <person name="Kristiansen K."/>
            <person name="Kudrna D."/>
            <person name="Kulathinal R.J."/>
            <person name="Kumar S."/>
            <person name="Kwok R."/>
            <person name="Lander E."/>
            <person name="Langley C.H."/>
            <person name="Lapoint R."/>
            <person name="Lazzaro B.P."/>
            <person name="Lee S.J."/>
            <person name="Levesque L."/>
            <person name="Li R."/>
            <person name="Lin C.F."/>
            <person name="Lin M.F."/>
            <person name="Lindblad-Toh K."/>
            <person name="Llopart A."/>
            <person name="Long M."/>
            <person name="Low L."/>
            <person name="Lozovsky E."/>
            <person name="Lu J."/>
            <person name="Luo M."/>
            <person name="Machado C.A."/>
            <person name="Makalowski W."/>
            <person name="Marzo M."/>
            <person name="Matsuda M."/>
            <person name="Matzkin L."/>
            <person name="McAllister B."/>
            <person name="McBride C.S."/>
            <person name="McKernan B."/>
            <person name="McKernan K."/>
            <person name="Mendez-Lago M."/>
            <person name="Minx P."/>
            <person name="Mollenhauer M.U."/>
            <person name="Montooth K."/>
            <person name="Mount S.M."/>
            <person name="Mu X."/>
            <person name="Myers E."/>
            <person name="Negre B."/>
            <person name="Newfeld S."/>
            <person name="Nielsen R."/>
            <person name="Noor M.A."/>
            <person name="O'Grady P."/>
            <person name="Pachter L."/>
            <person name="Papaceit M."/>
            <person name="Parisi M.J."/>
            <person name="Parisi M."/>
            <person name="Parts L."/>
            <person name="Pedersen J.S."/>
            <person name="Pesole G."/>
            <person name="Phillippy A.M."/>
            <person name="Ponting C.P."/>
            <person name="Pop M."/>
            <person name="Porcelli D."/>
            <person name="Powell J.R."/>
            <person name="Prohaska S."/>
            <person name="Pruitt K."/>
            <person name="Puig M."/>
            <person name="Quesneville H."/>
            <person name="Ram K.R."/>
            <person name="Rand D."/>
            <person name="Rasmussen M.D."/>
            <person name="Reed L.K."/>
            <person name="Reenan R."/>
            <person name="Reily A."/>
            <person name="Remington K.A."/>
            <person name="Rieger T.T."/>
            <person name="Ritchie M.G."/>
            <person name="Robin C."/>
            <person name="Rogers Y.H."/>
            <person name="Rohde C."/>
            <person name="Rozas J."/>
            <person name="Rubenfield M.J."/>
            <person name="Ruiz A."/>
            <person name="Russo S."/>
            <person name="Salzberg S.L."/>
            <person name="Sanchez-Gracia A."/>
            <person name="Saranga D.J."/>
            <person name="Sato H."/>
            <person name="Schaeffer S.W."/>
            <person name="Schatz M.C."/>
            <person name="Schlenke T."/>
            <person name="Schwartz R."/>
            <person name="Segarra C."/>
            <person name="Singh R.S."/>
            <person name="Sirot L."/>
            <person name="Sirota M."/>
            <person name="Sisneros N.B."/>
            <person name="Smith C.D."/>
            <person name="Smith T.F."/>
            <person name="Spieth J."/>
            <person name="Stage D.E."/>
            <person name="Stark A."/>
            <person name="Stephan W."/>
            <person name="Strausberg R.L."/>
            <person name="Strempel S."/>
            <person name="Sturgill D."/>
            <person name="Sutton G."/>
            <person name="Sutton G.G."/>
            <person name="Tao W."/>
            <person name="Teichmann S."/>
            <person name="Tobari Y.N."/>
            <person name="Tomimura Y."/>
            <person name="Tsolas J.M."/>
            <person name="Valente V.L."/>
            <person name="Venter E."/>
            <person name="Venter J.C."/>
            <person name="Vicario S."/>
            <person name="Vieira F.G."/>
            <person name="Vilella A.J."/>
            <person name="Villasante A."/>
            <person name="Walenz B."/>
            <person name="Wang J."/>
            <person name="Wasserman M."/>
            <person name="Watts T."/>
            <person name="Wilson D."/>
            <person name="Wilson R.K."/>
            <person name="Wing R.A."/>
            <person name="Wolfner M.F."/>
            <person name="Wong A."/>
            <person name="Wong G.K."/>
            <person name="Wu C.I."/>
            <person name="Wu G."/>
            <person name="Yamamoto D."/>
            <person name="Yang H.P."/>
            <person name="Yang S.P."/>
            <person name="Yorke J.A."/>
            <person name="Yoshida K."/>
            <person name="Zdobnov E."/>
            <person name="Zhang P."/>
            <person name="Zhang Y."/>
            <person name="Zimin A.V."/>
            <person name="Baldwin J."/>
            <person name="Abdouelleil A."/>
            <person name="Abdulkadir J."/>
            <person name="Abebe A."/>
            <person name="Abera B."/>
            <person name="Abreu J."/>
            <person name="Acer S.C."/>
            <person name="Aftuck L."/>
            <person name="Alexander A."/>
            <person name="An P."/>
            <person name="Anderson E."/>
            <person name="Anderson S."/>
            <person name="Arachi H."/>
            <person name="Azer M."/>
            <person name="Bachantsang P."/>
            <person name="Barry A."/>
            <person name="Bayul T."/>
            <person name="Berlin A."/>
            <person name="Bessette D."/>
            <person name="Bloom T."/>
            <person name="Blye J."/>
            <person name="Boguslavskiy L."/>
            <person name="Bonnet C."/>
            <person name="Boukhgalter B."/>
            <person name="Bourzgui I."/>
            <person name="Brown A."/>
            <person name="Cahill P."/>
            <person name="Channer S."/>
            <person name="Cheshatsang Y."/>
            <person name="Chuda L."/>
            <person name="Citroen M."/>
            <person name="Collymore A."/>
            <person name="Cooke P."/>
            <person name="Costello M."/>
            <person name="D'Aco K."/>
            <person name="Daza R."/>
            <person name="De Haan G."/>
            <person name="DeGray S."/>
            <person name="DeMaso C."/>
            <person name="Dhargay N."/>
            <person name="Dooley K."/>
            <person name="Dooley E."/>
            <person name="Doricent M."/>
            <person name="Dorje P."/>
            <person name="Dorjee K."/>
            <person name="Dupes A."/>
            <person name="Elong R."/>
            <person name="Falk J."/>
            <person name="Farina A."/>
            <person name="Faro S."/>
            <person name="Ferguson D."/>
            <person name="Fisher S."/>
            <person name="Foley C.D."/>
            <person name="Franke A."/>
            <person name="Friedrich D."/>
            <person name="Gadbois L."/>
            <person name="Gearin G."/>
            <person name="Gearin C.R."/>
            <person name="Giannoukos G."/>
            <person name="Goode T."/>
            <person name="Graham J."/>
            <person name="Grandbois E."/>
            <person name="Grewal S."/>
            <person name="Gyaltsen K."/>
            <person name="Hafez N."/>
            <person name="Hagos B."/>
            <person name="Hall J."/>
            <person name="Henson C."/>
            <person name="Hollinger A."/>
            <person name="Honan T."/>
            <person name="Huard M.D."/>
            <person name="Hughes L."/>
            <person name="Hurhula B."/>
            <person name="Husby M.E."/>
            <person name="Kamat A."/>
            <person name="Kanga B."/>
            <person name="Kashin S."/>
            <person name="Khazanovich D."/>
            <person name="Kisner P."/>
            <person name="Lance K."/>
            <person name="Lara M."/>
            <person name="Lee W."/>
            <person name="Lennon N."/>
            <person name="Letendre F."/>
            <person name="LeVine R."/>
            <person name="Lipovsky A."/>
            <person name="Liu X."/>
            <person name="Liu J."/>
            <person name="Liu S."/>
            <person name="Lokyitsang T."/>
            <person name="Lokyitsang Y."/>
            <person name="Lubonja R."/>
            <person name="Lui A."/>
            <person name="MacDonald P."/>
            <person name="Magnisalis V."/>
            <person name="Maru K."/>
            <person name="Matthews C."/>
            <person name="McCusker W."/>
            <person name="McDonough S."/>
            <person name="Mehta T."/>
            <person name="Meldrim J."/>
            <person name="Meneus L."/>
            <person name="Mihai O."/>
            <person name="Mihalev A."/>
            <person name="Mihova T."/>
            <person name="Mittelman R."/>
            <person name="Mlenga V."/>
            <person name="Montmayeur A."/>
            <person name="Mulrain L."/>
            <person name="Navidi A."/>
            <person name="Naylor J."/>
            <person name="Negash T."/>
            <person name="Nguyen T."/>
            <person name="Nguyen N."/>
            <person name="Nicol R."/>
            <person name="Norbu C."/>
            <person name="Norbu N."/>
            <person name="Novod N."/>
            <person name="O'Neill B."/>
            <person name="Osman S."/>
            <person name="Markiewicz E."/>
            <person name="Oyono O.L."/>
            <person name="Patti C."/>
            <person name="Phunkhang P."/>
            <person name="Pierre F."/>
            <person name="Priest M."/>
            <person name="Raghuraman S."/>
            <person name="Rege F."/>
            <person name="Reyes R."/>
            <person name="Rise C."/>
            <person name="Rogov P."/>
            <person name="Ross K."/>
            <person name="Ryan E."/>
            <person name="Settipalli S."/>
            <person name="Shea T."/>
            <person name="Sherpa N."/>
            <person name="Shi L."/>
            <person name="Shih D."/>
            <person name="Sparrow T."/>
            <person name="Spaulding J."/>
            <person name="Stalker J."/>
            <person name="Stange-Thomann N."/>
            <person name="Stavropoulos S."/>
            <person name="Stone C."/>
            <person name="Strader C."/>
            <person name="Tesfaye S."/>
            <person name="Thomson T."/>
            <person name="Thoulutsang Y."/>
            <person name="Thoulutsang D."/>
            <person name="Topham K."/>
            <person name="Topping I."/>
            <person name="Tsamla T."/>
            <person name="Vassiliev H."/>
            <person name="Vo A."/>
            <person name="Wangchuk T."/>
            <person name="Wangdi T."/>
            <person name="Weiand M."/>
            <person name="Wilkinson J."/>
            <person name="Wilson A."/>
            <person name="Yadav S."/>
            <person name="Young G."/>
            <person name="Yu Q."/>
            <person name="Zembek L."/>
            <person name="Zhong D."/>
            <person name="Zimmer A."/>
            <person name="Zwirko Z."/>
            <person name="Jaffe D.B."/>
            <person name="Alvarez P."/>
            <person name="Brockman W."/>
            <person name="Butler J."/>
            <person name="Chin C."/>
            <person name="Gnerre S."/>
            <person name="Grabherr M."/>
            <person name="Kleber M."/>
            <person name="Mauceli E."/>
            <person name="MacCallum I."/>
        </authorList>
    </citation>
    <scope>NUCLEOTIDE SEQUENCE [LARGE SCALE GENOMIC DNA]</scope>
    <source>
        <strain evidence="3">white501</strain>
    </source>
</reference>
<protein>
    <submittedName>
        <fullName evidence="2">Anon-272</fullName>
    </submittedName>
</protein>
<dbReference type="Bgee" id="FBgn0068611">
    <property type="expression patterns" value="Expressed in adult organism and 3 other cell types or tissues"/>
</dbReference>
<evidence type="ECO:0000256" key="1">
    <source>
        <dbReference type="SAM" id="MobiDB-lite"/>
    </source>
</evidence>
<proteinExistence type="predicted"/>
<name>B4R4A6_DROSI</name>
<dbReference type="OMA" id="LRAWRFN"/>
<dbReference type="AlphaFoldDB" id="B4R4A6"/>
<dbReference type="HOGENOM" id="CLU_1020381_0_0_1"/>
<feature type="compositionally biased region" description="Polar residues" evidence="1">
    <location>
        <begin position="27"/>
        <end position="42"/>
    </location>
</feature>
<dbReference type="Proteomes" id="UP000000304">
    <property type="component" value="Chromosome X"/>
</dbReference>
<organism evidence="2 3">
    <name type="scientific">Drosophila simulans</name>
    <name type="common">Fruit fly</name>
    <dbReference type="NCBI Taxonomy" id="7240"/>
    <lineage>
        <taxon>Eukaryota</taxon>
        <taxon>Metazoa</taxon>
        <taxon>Ecdysozoa</taxon>
        <taxon>Arthropoda</taxon>
        <taxon>Hexapoda</taxon>
        <taxon>Insecta</taxon>
        <taxon>Pterygota</taxon>
        <taxon>Neoptera</taxon>
        <taxon>Endopterygota</taxon>
        <taxon>Diptera</taxon>
        <taxon>Brachycera</taxon>
        <taxon>Muscomorpha</taxon>
        <taxon>Ephydroidea</taxon>
        <taxon>Drosophilidae</taxon>
        <taxon>Drosophila</taxon>
        <taxon>Sophophora</taxon>
    </lineage>
</organism>
<keyword evidence="3" id="KW-1185">Reference proteome</keyword>
<accession>B4R4A6</accession>
<feature type="compositionally biased region" description="Basic and acidic residues" evidence="1">
    <location>
        <begin position="46"/>
        <end position="61"/>
    </location>
</feature>